<evidence type="ECO:0000256" key="1">
    <source>
        <dbReference type="SAM" id="MobiDB-lite"/>
    </source>
</evidence>
<dbReference type="EMBL" id="BMAO01005210">
    <property type="protein sequence ID" value="GFQ99882.1"/>
    <property type="molecule type" value="Genomic_DNA"/>
</dbReference>
<feature type="region of interest" description="Disordered" evidence="1">
    <location>
        <begin position="1"/>
        <end position="32"/>
    </location>
</feature>
<dbReference type="AlphaFoldDB" id="A0A8X6GAU8"/>
<dbReference type="Proteomes" id="UP000887116">
    <property type="component" value="Unassembled WGS sequence"/>
</dbReference>
<name>A0A8X6GAU8_TRICU</name>
<proteinExistence type="predicted"/>
<gene>
    <name evidence="2" type="ORF">TNCT_129991</name>
</gene>
<protein>
    <submittedName>
        <fullName evidence="2">Uncharacterized protein</fullName>
    </submittedName>
</protein>
<sequence length="86" mass="10111">MYPRNQRASQQRPMALRPDAPTFHPTHRTQENNTVFQQHRTRELMIIETRVNFKQVVVLLDIESTVNIISKNLLAQIKGQQSVWNT</sequence>
<feature type="compositionally biased region" description="Polar residues" evidence="1">
    <location>
        <begin position="1"/>
        <end position="12"/>
    </location>
</feature>
<keyword evidence="3" id="KW-1185">Reference proteome</keyword>
<evidence type="ECO:0000313" key="2">
    <source>
        <dbReference type="EMBL" id="GFQ99882.1"/>
    </source>
</evidence>
<accession>A0A8X6GAU8</accession>
<comment type="caution">
    <text evidence="2">The sequence shown here is derived from an EMBL/GenBank/DDBJ whole genome shotgun (WGS) entry which is preliminary data.</text>
</comment>
<reference evidence="2" key="1">
    <citation type="submission" date="2020-07" db="EMBL/GenBank/DDBJ databases">
        <title>Multicomponent nature underlies the extraordinary mechanical properties of spider dragline silk.</title>
        <authorList>
            <person name="Kono N."/>
            <person name="Nakamura H."/>
            <person name="Mori M."/>
            <person name="Yoshida Y."/>
            <person name="Ohtoshi R."/>
            <person name="Malay A.D."/>
            <person name="Moran D.A.P."/>
            <person name="Tomita M."/>
            <person name="Numata K."/>
            <person name="Arakawa K."/>
        </authorList>
    </citation>
    <scope>NUCLEOTIDE SEQUENCE</scope>
</reference>
<evidence type="ECO:0000313" key="3">
    <source>
        <dbReference type="Proteomes" id="UP000887116"/>
    </source>
</evidence>
<organism evidence="2 3">
    <name type="scientific">Trichonephila clavata</name>
    <name type="common">Joro spider</name>
    <name type="synonym">Nephila clavata</name>
    <dbReference type="NCBI Taxonomy" id="2740835"/>
    <lineage>
        <taxon>Eukaryota</taxon>
        <taxon>Metazoa</taxon>
        <taxon>Ecdysozoa</taxon>
        <taxon>Arthropoda</taxon>
        <taxon>Chelicerata</taxon>
        <taxon>Arachnida</taxon>
        <taxon>Araneae</taxon>
        <taxon>Araneomorphae</taxon>
        <taxon>Entelegynae</taxon>
        <taxon>Araneoidea</taxon>
        <taxon>Nephilidae</taxon>
        <taxon>Trichonephila</taxon>
    </lineage>
</organism>